<gene>
    <name evidence="2" type="ORF">COT99_03650</name>
</gene>
<evidence type="ECO:0008006" key="4">
    <source>
        <dbReference type="Google" id="ProtNLM"/>
    </source>
</evidence>
<comment type="caution">
    <text evidence="2">The sequence shown here is derived from an EMBL/GenBank/DDBJ whole genome shotgun (WGS) entry which is preliminary data.</text>
</comment>
<dbReference type="AlphaFoldDB" id="A0A2H0V1H8"/>
<sequence>MQNVVGLKELRENVAKYARKVAQGESFIIFKQSKPLFKITPIDEENWEEVVDFTKLRKGGINVDDILSRL</sequence>
<proteinExistence type="inferred from homology"/>
<evidence type="ECO:0000313" key="3">
    <source>
        <dbReference type="Proteomes" id="UP000228626"/>
    </source>
</evidence>
<dbReference type="InterPro" id="IPR036165">
    <property type="entry name" value="YefM-like_sf"/>
</dbReference>
<accession>A0A2H0V1H8</accession>
<protein>
    <recommendedName>
        <fullName evidence="4">Antitoxin</fullName>
    </recommendedName>
</protein>
<dbReference type="SUPFAM" id="SSF143120">
    <property type="entry name" value="YefM-like"/>
    <property type="match status" value="1"/>
</dbReference>
<evidence type="ECO:0000313" key="2">
    <source>
        <dbReference type="EMBL" id="PIR92912.1"/>
    </source>
</evidence>
<comment type="similarity">
    <text evidence="1">Belongs to the phD/YefM antitoxin family.</text>
</comment>
<dbReference type="EMBL" id="PFAR01000044">
    <property type="protein sequence ID" value="PIR92912.1"/>
    <property type="molecule type" value="Genomic_DNA"/>
</dbReference>
<evidence type="ECO:0000256" key="1">
    <source>
        <dbReference type="ARBA" id="ARBA00009981"/>
    </source>
</evidence>
<dbReference type="NCBIfam" id="TIGR01552">
    <property type="entry name" value="phd_fam"/>
    <property type="match status" value="1"/>
</dbReference>
<dbReference type="Proteomes" id="UP000228626">
    <property type="component" value="Unassembled WGS sequence"/>
</dbReference>
<name>A0A2H0V1H8_9BACT</name>
<organism evidence="2 3">
    <name type="scientific">Candidatus Falkowbacteria bacterium CG10_big_fil_rev_8_21_14_0_10_43_10</name>
    <dbReference type="NCBI Taxonomy" id="1974567"/>
    <lineage>
        <taxon>Bacteria</taxon>
        <taxon>Candidatus Falkowiibacteriota</taxon>
    </lineage>
</organism>
<reference evidence="3" key="1">
    <citation type="submission" date="2017-09" db="EMBL/GenBank/DDBJ databases">
        <title>Depth-based differentiation of microbial function through sediment-hosted aquifers and enrichment of novel symbionts in the deep terrestrial subsurface.</title>
        <authorList>
            <person name="Probst A.J."/>
            <person name="Ladd B."/>
            <person name="Jarett J.K."/>
            <person name="Geller-Mcgrath D.E."/>
            <person name="Sieber C.M.K."/>
            <person name="Emerson J.B."/>
            <person name="Anantharaman K."/>
            <person name="Thomas B.C."/>
            <person name="Malmstrom R."/>
            <person name="Stieglmeier M."/>
            <person name="Klingl A."/>
            <person name="Woyke T."/>
            <person name="Ryan C.M."/>
            <person name="Banfield J.F."/>
        </authorList>
    </citation>
    <scope>NUCLEOTIDE SEQUENCE [LARGE SCALE GENOMIC DNA]</scope>
</reference>